<evidence type="ECO:0000313" key="1">
    <source>
        <dbReference type="EMBL" id="MCL6271224.1"/>
    </source>
</evidence>
<comment type="caution">
    <text evidence="1">The sequence shown here is derived from an EMBL/GenBank/DDBJ whole genome shotgun (WGS) entry which is preliminary data.</text>
</comment>
<keyword evidence="2" id="KW-1185">Reference proteome</keyword>
<evidence type="ECO:0000313" key="2">
    <source>
        <dbReference type="Proteomes" id="UP001203338"/>
    </source>
</evidence>
<dbReference type="SUPFAM" id="SSF54611">
    <property type="entry name" value="SecB-like"/>
    <property type="match status" value="1"/>
</dbReference>
<dbReference type="EMBL" id="JAMFLX010000021">
    <property type="protein sequence ID" value="MCL6271224.1"/>
    <property type="molecule type" value="Genomic_DNA"/>
</dbReference>
<accession>A0ABT0PIM0</accession>
<name>A0ABT0PIM0_9GAMM</name>
<sequence length="158" mass="17898">MNKELLKEAADHLSLFTINLESEKVQTAKDVCPEFQQYAELAIQMRNDPVSAGTLAVLSEQGEQEVLVYKHAMAMRVVNEHEADEDGQPQILLEIQTTYRVSYSIKDGLPSQEAMAEFALHNVPHHIWPFWREQVNATVLKAGLPSVVIPMRHYKASE</sequence>
<dbReference type="InterPro" id="IPR035958">
    <property type="entry name" value="SecB-like_sf"/>
</dbReference>
<organism evidence="1 2">
    <name type="scientific">Parendozoicomonas callyspongiae</name>
    <dbReference type="NCBI Taxonomy" id="2942213"/>
    <lineage>
        <taxon>Bacteria</taxon>
        <taxon>Pseudomonadati</taxon>
        <taxon>Pseudomonadota</taxon>
        <taxon>Gammaproteobacteria</taxon>
        <taxon>Oceanospirillales</taxon>
        <taxon>Endozoicomonadaceae</taxon>
        <taxon>Parendozoicomonas</taxon>
    </lineage>
</organism>
<proteinExistence type="predicted"/>
<dbReference type="RefSeq" id="WP_249700675.1">
    <property type="nucleotide sequence ID" value="NZ_JAMFLX010000021.1"/>
</dbReference>
<protein>
    <submittedName>
        <fullName evidence="1">Protein-export chaperone SecB</fullName>
    </submittedName>
</protein>
<gene>
    <name evidence="1" type="ORF">M3P05_14960</name>
</gene>
<dbReference type="Proteomes" id="UP001203338">
    <property type="component" value="Unassembled WGS sequence"/>
</dbReference>
<reference evidence="1 2" key="1">
    <citation type="submission" date="2022-05" db="EMBL/GenBank/DDBJ databases">
        <authorList>
            <person name="Park J.-S."/>
        </authorList>
    </citation>
    <scope>NUCLEOTIDE SEQUENCE [LARGE SCALE GENOMIC DNA]</scope>
    <source>
        <strain evidence="1 2">2012CJ34-2</strain>
    </source>
</reference>
<dbReference type="Gene3D" id="3.10.420.10">
    <property type="entry name" value="SecB-like"/>
    <property type="match status" value="1"/>
</dbReference>